<evidence type="ECO:0000313" key="12">
    <source>
        <dbReference type="EMBL" id="KAF9585024.1"/>
    </source>
</evidence>
<evidence type="ECO:0000256" key="3">
    <source>
        <dbReference type="ARBA" id="ARBA00010040"/>
    </source>
</evidence>
<dbReference type="Proteomes" id="UP000780801">
    <property type="component" value="Unassembled WGS sequence"/>
</dbReference>
<accession>A0A9P6KGT6</accession>
<comment type="subunit">
    <text evidence="4">Homotetramer.</text>
</comment>
<dbReference type="EMBL" id="JAABOA010000272">
    <property type="protein sequence ID" value="KAF9585024.1"/>
    <property type="molecule type" value="Genomic_DNA"/>
</dbReference>
<evidence type="ECO:0000256" key="2">
    <source>
        <dbReference type="ARBA" id="ARBA00004496"/>
    </source>
</evidence>
<dbReference type="InterPro" id="IPR001375">
    <property type="entry name" value="Peptidase_S9_cat"/>
</dbReference>
<name>A0A9P6KGT6_9FUNG</name>
<dbReference type="PANTHER" id="PTHR42776">
    <property type="entry name" value="SERINE PEPTIDASE S9 FAMILY MEMBER"/>
    <property type="match status" value="1"/>
</dbReference>
<dbReference type="Pfam" id="PF19283">
    <property type="entry name" value="APEH_N"/>
    <property type="match status" value="1"/>
</dbReference>
<reference evidence="12" key="1">
    <citation type="journal article" date="2020" name="Fungal Divers.">
        <title>Resolving the Mortierellaceae phylogeny through synthesis of multi-gene phylogenetics and phylogenomics.</title>
        <authorList>
            <person name="Vandepol N."/>
            <person name="Liber J."/>
            <person name="Desiro A."/>
            <person name="Na H."/>
            <person name="Kennedy M."/>
            <person name="Barry K."/>
            <person name="Grigoriev I.V."/>
            <person name="Miller A.N."/>
            <person name="O'Donnell K."/>
            <person name="Stajich J.E."/>
            <person name="Bonito G."/>
        </authorList>
    </citation>
    <scope>NUCLEOTIDE SEQUENCE</scope>
    <source>
        <strain evidence="12">KOD1015</strain>
    </source>
</reference>
<protein>
    <recommendedName>
        <fullName evidence="6">Acylamino-acid-releasing enzyme</fullName>
        <ecNumber evidence="5">3.4.19.1</ecNumber>
    </recommendedName>
    <alternativeName>
        <fullName evidence="9">Dipeptidyl-peptidase V</fullName>
    </alternativeName>
</protein>
<keyword evidence="13" id="KW-1185">Reference proteome</keyword>
<dbReference type="SUPFAM" id="SSF53474">
    <property type="entry name" value="alpha/beta-Hydrolases"/>
    <property type="match status" value="1"/>
</dbReference>
<evidence type="ECO:0000256" key="6">
    <source>
        <dbReference type="ARBA" id="ARBA00018421"/>
    </source>
</evidence>
<comment type="caution">
    <text evidence="12">The sequence shown here is derived from an EMBL/GenBank/DDBJ whole genome shotgun (WGS) entry which is preliminary data.</text>
</comment>
<evidence type="ECO:0000256" key="7">
    <source>
        <dbReference type="ARBA" id="ARBA00022490"/>
    </source>
</evidence>
<dbReference type="GO" id="GO:0005737">
    <property type="term" value="C:cytoplasm"/>
    <property type="evidence" value="ECO:0007669"/>
    <property type="project" value="UniProtKB-SubCell"/>
</dbReference>
<dbReference type="Gene3D" id="2.120.10.30">
    <property type="entry name" value="TolB, C-terminal domain"/>
    <property type="match status" value="1"/>
</dbReference>
<gene>
    <name evidence="12" type="ORF">BGW38_004231</name>
</gene>
<dbReference type="InterPro" id="IPR011042">
    <property type="entry name" value="6-blade_b-propeller_TolB-like"/>
</dbReference>
<dbReference type="InterPro" id="IPR029058">
    <property type="entry name" value="AB_hydrolase_fold"/>
</dbReference>
<evidence type="ECO:0000259" key="11">
    <source>
        <dbReference type="Pfam" id="PF19283"/>
    </source>
</evidence>
<comment type="catalytic activity">
    <reaction evidence="1">
        <text>Cleavage of an N-acetyl or N-formyl amino acid from the N-terminus of a polypeptide.</text>
        <dbReference type="EC" id="3.4.19.1"/>
    </reaction>
</comment>
<organism evidence="12 13">
    <name type="scientific">Lunasporangiospora selenospora</name>
    <dbReference type="NCBI Taxonomy" id="979761"/>
    <lineage>
        <taxon>Eukaryota</taxon>
        <taxon>Fungi</taxon>
        <taxon>Fungi incertae sedis</taxon>
        <taxon>Mucoromycota</taxon>
        <taxon>Mortierellomycotina</taxon>
        <taxon>Mortierellomycetes</taxon>
        <taxon>Mortierellales</taxon>
        <taxon>Mortierellaceae</taxon>
        <taxon>Lunasporangiospora</taxon>
    </lineage>
</organism>
<dbReference type="GO" id="GO:0006508">
    <property type="term" value="P:proteolysis"/>
    <property type="evidence" value="ECO:0007669"/>
    <property type="project" value="InterPro"/>
</dbReference>
<dbReference type="InterPro" id="IPR045550">
    <property type="entry name" value="AARE_N"/>
</dbReference>
<comment type="subcellular location">
    <subcellularLocation>
        <location evidence="2">Cytoplasm</location>
    </subcellularLocation>
</comment>
<feature type="domain" description="Peptidase S9 prolyl oligopeptidase catalytic" evidence="10">
    <location>
        <begin position="486"/>
        <end position="704"/>
    </location>
</feature>
<keyword evidence="8" id="KW-0378">Hydrolase</keyword>
<evidence type="ECO:0000256" key="5">
    <source>
        <dbReference type="ARBA" id="ARBA00012917"/>
    </source>
</evidence>
<evidence type="ECO:0000256" key="8">
    <source>
        <dbReference type="ARBA" id="ARBA00022801"/>
    </source>
</evidence>
<proteinExistence type="inferred from homology"/>
<dbReference type="Gene3D" id="3.40.50.1820">
    <property type="entry name" value="alpha/beta hydrolase"/>
    <property type="match status" value="1"/>
</dbReference>
<evidence type="ECO:0000259" key="10">
    <source>
        <dbReference type="Pfam" id="PF00326"/>
    </source>
</evidence>
<evidence type="ECO:0000256" key="4">
    <source>
        <dbReference type="ARBA" id="ARBA00011881"/>
    </source>
</evidence>
<dbReference type="GO" id="GO:0004252">
    <property type="term" value="F:serine-type endopeptidase activity"/>
    <property type="evidence" value="ECO:0007669"/>
    <property type="project" value="TreeGrafter"/>
</dbReference>
<evidence type="ECO:0000313" key="13">
    <source>
        <dbReference type="Proteomes" id="UP000780801"/>
    </source>
</evidence>
<dbReference type="GO" id="GO:0008242">
    <property type="term" value="F:omega peptidase activity"/>
    <property type="evidence" value="ECO:0007669"/>
    <property type="project" value="UniProtKB-EC"/>
</dbReference>
<dbReference type="Pfam" id="PF00326">
    <property type="entry name" value="Peptidase_S9"/>
    <property type="match status" value="1"/>
</dbReference>
<feature type="domain" description="Acylamino-acid-releasing enzyme N-terminal" evidence="11">
    <location>
        <begin position="9"/>
        <end position="407"/>
    </location>
</feature>
<comment type="similarity">
    <text evidence="3">Belongs to the peptidase S9C family.</text>
</comment>
<sequence length="706" mass="77049">MTTPQEAYKALAAIPSYLDASVLPSSTDSIINIQVLLLQRDLERNVFRKFTRTVVASVAGSSDPLVMSGPSVDAGDAVAQAMSPSGELTAVLRTVAGEKKKHFVEIWSEGAIFQILDATSIHDDFYADSTFGTLEWSRDETKLVYVAERKKSEEAAEKFTYKPDWGEAFEGKRNPSLVVLDLNNSEFKVLDQFEGDMSPGQAIFSTDSKSLIFTGYYRNPQFFGIVYCQNRLSGLHQVNIDGTGLKHLTPDLKSARSPRMNPDGTSLVFLSNRVNGPHASCAKLCKIDLSSGAVSTVVDFVRKPATTADFPGLYIDQLPKHLWVSSTKIITSSAWRSHRKLLLIDIESGSVKDITPSHYSGSVVGLFACSKWILATHSTPTKPSSLLLGRVEHDKDNGDIQIQFSALEKSSIEKAKPFYENHQWSIVNSIPGQLDSLEVILIEPYKKGGQAQSETAVGGTKPPLVIFPHGGPHSGFTTEFLNLSLVLVSLGFAVACVNFTGSLGFGQDALEKLIGRVGELDVDECQAVREYLGSRGDVDKDRTALTGGSHGGFIICHLLKDPTFKAASMRNPVTDIPALTGGTDIVDWGYAVTGLDYDMAAPPTATLSDPETFKRLRAASPMEHVTKVVTPTLMLLGSGDRRVPPQQGITWWQARQNVIKQEKRQGKESINKINIYHGTGHALDTVEAESNSMYILGSFFVEHCKV</sequence>
<evidence type="ECO:0000256" key="9">
    <source>
        <dbReference type="ARBA" id="ARBA00032829"/>
    </source>
</evidence>
<keyword evidence="7" id="KW-0963">Cytoplasm</keyword>
<evidence type="ECO:0000256" key="1">
    <source>
        <dbReference type="ARBA" id="ARBA00000721"/>
    </source>
</evidence>
<dbReference type="PANTHER" id="PTHR42776:SF4">
    <property type="entry name" value="ACYLAMINO-ACID-RELEASING ENZYME"/>
    <property type="match status" value="1"/>
</dbReference>
<dbReference type="SUPFAM" id="SSF82171">
    <property type="entry name" value="DPP6 N-terminal domain-like"/>
    <property type="match status" value="1"/>
</dbReference>
<dbReference type="OrthoDB" id="43744at2759"/>
<dbReference type="AlphaFoldDB" id="A0A9P6KGT6"/>
<dbReference type="EC" id="3.4.19.1" evidence="5"/>